<dbReference type="Pfam" id="PF08876">
    <property type="entry name" value="DUF1836"/>
    <property type="match status" value="1"/>
</dbReference>
<dbReference type="AlphaFoldDB" id="A0A167AK44"/>
<reference evidence="1 2" key="1">
    <citation type="submission" date="2016-02" db="EMBL/GenBank/DDBJ databases">
        <title>Paenibacillus sp. LPB0068, isolated from Crassostrea gigas.</title>
        <authorList>
            <person name="Shin S.-K."/>
            <person name="Yi H."/>
        </authorList>
    </citation>
    <scope>NUCLEOTIDE SEQUENCE [LARGE SCALE GENOMIC DNA]</scope>
    <source>
        <strain evidence="1 2">LPB0068</strain>
    </source>
</reference>
<dbReference type="STRING" id="1763538.LPB68_09285"/>
<dbReference type="KEGG" id="pcx:LPB68_09285"/>
<protein>
    <recommendedName>
        <fullName evidence="3">DUF1836 domain-containing protein</fullName>
    </recommendedName>
</protein>
<comment type="caution">
    <text evidence="1">The sequence shown here is derived from an EMBL/GenBank/DDBJ whole genome shotgun (WGS) entry which is preliminary data.</text>
</comment>
<sequence>METLSFTRKDMANLLLSLKENSNRSPRSIIQDIWRANHQSDMSQASSMSAFISTSLPPIIEKMIRSDVNPTLSLQDIVSLGTLIEYTHFSITSVQNWVKRDFKNIIGHAEAGKKYSLQQIALFLIIEDLRSTLDYDTIRKFFQIIFRLSNHEKANLHTITPLHFYTAYAGLFEEIDERFRSHIGDHTDFGYKWDKMINEIAKDYVTSTMDLSNEQKETLQTAIYVALTSVHTSCFQSLSRRYVNGLVFLHNLHE</sequence>
<dbReference type="PANTHER" id="PTHR40056">
    <property type="entry name" value="HYPOTHETICAL CYTOSOLIC PROTEIN"/>
    <property type="match status" value="1"/>
</dbReference>
<dbReference type="EMBL" id="LSFN01000044">
    <property type="protein sequence ID" value="OAB71121.1"/>
    <property type="molecule type" value="Genomic_DNA"/>
</dbReference>
<dbReference type="Proteomes" id="UP000077134">
    <property type="component" value="Unassembled WGS sequence"/>
</dbReference>
<evidence type="ECO:0008006" key="3">
    <source>
        <dbReference type="Google" id="ProtNLM"/>
    </source>
</evidence>
<dbReference type="InterPro" id="IPR014975">
    <property type="entry name" value="DUF1836"/>
</dbReference>
<organism evidence="1 2">
    <name type="scientific">Paenibacillus crassostreae</name>
    <dbReference type="NCBI Taxonomy" id="1763538"/>
    <lineage>
        <taxon>Bacteria</taxon>
        <taxon>Bacillati</taxon>
        <taxon>Bacillota</taxon>
        <taxon>Bacilli</taxon>
        <taxon>Bacillales</taxon>
        <taxon>Paenibacillaceae</taxon>
        <taxon>Paenibacillus</taxon>
    </lineage>
</organism>
<name>A0A167AK44_9BACL</name>
<proteinExistence type="predicted"/>
<dbReference type="RefSeq" id="WP_068661467.1">
    <property type="nucleotide sequence ID" value="NZ_CP017770.1"/>
</dbReference>
<dbReference type="OrthoDB" id="2351599at2"/>
<evidence type="ECO:0000313" key="2">
    <source>
        <dbReference type="Proteomes" id="UP000077134"/>
    </source>
</evidence>
<dbReference type="PANTHER" id="PTHR40056:SF1">
    <property type="entry name" value="DUF1836 DOMAIN-CONTAINING PROTEIN"/>
    <property type="match status" value="1"/>
</dbReference>
<gene>
    <name evidence="1" type="ORF">PNBC_21435</name>
</gene>
<keyword evidence="2" id="KW-1185">Reference proteome</keyword>
<evidence type="ECO:0000313" key="1">
    <source>
        <dbReference type="EMBL" id="OAB71121.1"/>
    </source>
</evidence>
<accession>A0A167AK44</accession>